<dbReference type="InterPro" id="IPR010260">
    <property type="entry name" value="AlpA"/>
</dbReference>
<reference evidence="1 2" key="1">
    <citation type="submission" date="2019-06" db="EMBL/GenBank/DDBJ databases">
        <title>A novel bacterium of genus Amaricoccus, isolated from marine sediment.</title>
        <authorList>
            <person name="Huang H."/>
            <person name="Mo K."/>
            <person name="Hu Y."/>
        </authorList>
    </citation>
    <scope>NUCLEOTIDE SEQUENCE [LARGE SCALE GENOMIC DNA]</scope>
    <source>
        <strain evidence="1 2">HB172011</strain>
    </source>
</reference>
<proteinExistence type="predicted"/>
<name>A0A501WN60_9RHOB</name>
<dbReference type="EMBL" id="VFRP01000034">
    <property type="protein sequence ID" value="TPE47176.1"/>
    <property type="molecule type" value="Genomic_DNA"/>
</dbReference>
<dbReference type="OrthoDB" id="9801242at2"/>
<comment type="caution">
    <text evidence="1">The sequence shown here is derived from an EMBL/GenBank/DDBJ whole genome shotgun (WGS) entry which is preliminary data.</text>
</comment>
<protein>
    <submittedName>
        <fullName evidence="1">AlpA family phage regulatory protein</fullName>
    </submittedName>
</protein>
<sequence length="71" mass="7671">MTYLTTSPAASERLLPLHEILERTSLSAATIYRLIPSGAFPRPVKCGNASRWPASEVAAFIEARKAARAAD</sequence>
<dbReference type="Gene3D" id="1.10.238.160">
    <property type="match status" value="1"/>
</dbReference>
<dbReference type="RefSeq" id="WP_140456020.1">
    <property type="nucleotide sequence ID" value="NZ_VFRP01000034.1"/>
</dbReference>
<evidence type="ECO:0000313" key="2">
    <source>
        <dbReference type="Proteomes" id="UP000319255"/>
    </source>
</evidence>
<gene>
    <name evidence="1" type="ORF">FJM51_20645</name>
</gene>
<dbReference type="AlphaFoldDB" id="A0A501WN60"/>
<dbReference type="Pfam" id="PF05930">
    <property type="entry name" value="Phage_AlpA"/>
    <property type="match status" value="1"/>
</dbReference>
<keyword evidence="2" id="KW-1185">Reference proteome</keyword>
<dbReference type="Proteomes" id="UP000319255">
    <property type="component" value="Unassembled WGS sequence"/>
</dbReference>
<organism evidence="1 2">
    <name type="scientific">Amaricoccus solimangrovi</name>
    <dbReference type="NCBI Taxonomy" id="2589815"/>
    <lineage>
        <taxon>Bacteria</taxon>
        <taxon>Pseudomonadati</taxon>
        <taxon>Pseudomonadota</taxon>
        <taxon>Alphaproteobacteria</taxon>
        <taxon>Rhodobacterales</taxon>
        <taxon>Paracoccaceae</taxon>
        <taxon>Amaricoccus</taxon>
    </lineage>
</organism>
<accession>A0A501WN60</accession>
<evidence type="ECO:0000313" key="1">
    <source>
        <dbReference type="EMBL" id="TPE47176.1"/>
    </source>
</evidence>